<comment type="caution">
    <text evidence="1">The sequence shown here is derived from an EMBL/GenBank/DDBJ whole genome shotgun (WGS) entry which is preliminary data.</text>
</comment>
<dbReference type="HOGENOM" id="CLU_2339204_0_0_1"/>
<gene>
    <name evidence="1" type="ORF">Moror_9429</name>
</gene>
<sequence>SLCPTKDTRTRAMAPTARATTIALETTAVVLQTRTHTITQIEMDPTITPTRMGPRTITMAMATPSTPRRAARATPAPTARSKGLGGAVCHIFPGLCEL</sequence>
<reference evidence="1 2" key="1">
    <citation type="journal article" date="2014" name="BMC Genomics">
        <title>Genome and secretome analysis of the hemibiotrophic fungal pathogen, Moniliophthora roreri, which causes frosty pod rot disease of cacao: mechanisms of the biotrophic and necrotrophic phases.</title>
        <authorList>
            <person name="Meinhardt L.W."/>
            <person name="Costa G.G.L."/>
            <person name="Thomazella D.P.T."/>
            <person name="Teixeira P.J.P.L."/>
            <person name="Carazzolle M.F."/>
            <person name="Schuster S.C."/>
            <person name="Carlson J.E."/>
            <person name="Guiltinan M.J."/>
            <person name="Mieczkowski P."/>
            <person name="Farmer A."/>
            <person name="Ramaraj T."/>
            <person name="Crozier J."/>
            <person name="Davis R.E."/>
            <person name="Shao J."/>
            <person name="Melnick R.L."/>
            <person name="Pereira G.A.G."/>
            <person name="Bailey B.A."/>
        </authorList>
    </citation>
    <scope>NUCLEOTIDE SEQUENCE [LARGE SCALE GENOMIC DNA]</scope>
    <source>
        <strain evidence="1 2">MCA 2997</strain>
    </source>
</reference>
<dbReference type="EMBL" id="AWSO01000992">
    <property type="protein sequence ID" value="ESK86002.1"/>
    <property type="molecule type" value="Genomic_DNA"/>
</dbReference>
<name>V2WWP2_MONRO</name>
<dbReference type="KEGG" id="mrr:Moror_9429"/>
<dbReference type="Proteomes" id="UP000017559">
    <property type="component" value="Unassembled WGS sequence"/>
</dbReference>
<keyword evidence="2" id="KW-1185">Reference proteome</keyword>
<accession>V2WWP2</accession>
<protein>
    <submittedName>
        <fullName evidence="1">Uncharacterized protein</fullName>
    </submittedName>
</protein>
<evidence type="ECO:0000313" key="1">
    <source>
        <dbReference type="EMBL" id="ESK86002.1"/>
    </source>
</evidence>
<proteinExistence type="predicted"/>
<evidence type="ECO:0000313" key="2">
    <source>
        <dbReference type="Proteomes" id="UP000017559"/>
    </source>
</evidence>
<dbReference type="AlphaFoldDB" id="V2WWP2"/>
<feature type="non-terminal residue" evidence="1">
    <location>
        <position position="1"/>
    </location>
</feature>
<organism evidence="1 2">
    <name type="scientific">Moniliophthora roreri (strain MCA 2997)</name>
    <name type="common">Cocoa frosty pod rot fungus</name>
    <name type="synonym">Crinipellis roreri</name>
    <dbReference type="NCBI Taxonomy" id="1381753"/>
    <lineage>
        <taxon>Eukaryota</taxon>
        <taxon>Fungi</taxon>
        <taxon>Dikarya</taxon>
        <taxon>Basidiomycota</taxon>
        <taxon>Agaricomycotina</taxon>
        <taxon>Agaricomycetes</taxon>
        <taxon>Agaricomycetidae</taxon>
        <taxon>Agaricales</taxon>
        <taxon>Marasmiineae</taxon>
        <taxon>Marasmiaceae</taxon>
        <taxon>Moniliophthora</taxon>
    </lineage>
</organism>